<dbReference type="AlphaFoldDB" id="D6CNW9"/>
<evidence type="ECO:0000313" key="6">
    <source>
        <dbReference type="Proteomes" id="UP000078599"/>
    </source>
</evidence>
<reference evidence="4 6" key="4">
    <citation type="submission" date="2015-03" db="EMBL/GenBank/DDBJ databases">
        <authorList>
            <person name="Regsiter A."/>
            <person name="william w."/>
        </authorList>
    </citation>
    <scope>NUCLEOTIDE SEQUENCE [LARGE SCALE GENOMIC DNA]</scope>
    <source>
        <strain evidence="4 6">CB1</strain>
    </source>
</reference>
<protein>
    <submittedName>
        <fullName evidence="3">Uncharacterized protein</fullName>
    </submittedName>
</protein>
<evidence type="ECO:0000313" key="4">
    <source>
        <dbReference type="EMBL" id="CQR30390.1"/>
    </source>
</evidence>
<evidence type="ECO:0000256" key="1">
    <source>
        <dbReference type="SAM" id="MobiDB-lite"/>
    </source>
</evidence>
<dbReference type="EMBL" id="FP475956">
    <property type="protein sequence ID" value="CAZ90247.1"/>
    <property type="molecule type" value="Genomic_DNA"/>
</dbReference>
<proteinExistence type="predicted"/>
<reference evidence="5" key="2">
    <citation type="journal article" date="2010" name="PLoS Genet.">
        <title>Structure, function, and evolution of the Thiomonas spp. genome.</title>
        <authorList>
            <person name="Arsene-Ploetze F."/>
            <person name="Koechler S."/>
            <person name="Marchal M."/>
            <person name="Coppee J.Y."/>
            <person name="Chandler M."/>
            <person name="Bonnefoy V."/>
            <person name="Brochier-Armanet C."/>
            <person name="Barakat M."/>
            <person name="Barbe V."/>
            <person name="Battaglia-Brunet F."/>
            <person name="Bruneel O."/>
            <person name="Bryan C.G."/>
            <person name="Cleiss-Arnold J."/>
            <person name="Cruveiller S."/>
            <person name="Erhardt M."/>
            <person name="Heinrich-Salmeron A."/>
            <person name="Hommais F."/>
            <person name="Joulian C."/>
            <person name="Krin E."/>
            <person name="Lieutaud A."/>
            <person name="Lievremont D."/>
            <person name="Michel C."/>
            <person name="Muller D."/>
            <person name="Ortet P."/>
            <person name="Proux C."/>
            <person name="Siguier P."/>
            <person name="Roche D."/>
            <person name="Rouy Z."/>
            <person name="Salvignol G."/>
            <person name="Slyemi D."/>
            <person name="Talla E."/>
            <person name="Weiss S."/>
            <person name="Weissenbach J."/>
            <person name="Medigue C."/>
            <person name="Bertin P.N."/>
        </authorList>
    </citation>
    <scope>NUCLEOTIDE SEQUENCE [LARGE SCALE GENOMIC DNA]</scope>
    <source>
        <strain evidence="5">DSM 22701 / CIP 110005 / 3As</strain>
    </source>
</reference>
<dbReference type="HOGENOM" id="CLU_1757975_0_0_4"/>
<evidence type="ECO:0000313" key="2">
    <source>
        <dbReference type="EMBL" id="CAZ87331.1"/>
    </source>
</evidence>
<organism evidence="3 5">
    <name type="scientific">Thiomonas arsenitoxydans (strain DSM 22701 / CIP 110005 / 3As)</name>
    <dbReference type="NCBI Taxonomy" id="426114"/>
    <lineage>
        <taxon>Bacteria</taxon>
        <taxon>Pseudomonadati</taxon>
        <taxon>Pseudomonadota</taxon>
        <taxon>Betaproteobacteria</taxon>
        <taxon>Burkholderiales</taxon>
        <taxon>Thiomonas</taxon>
    </lineage>
</organism>
<dbReference type="Proteomes" id="UP000002372">
    <property type="component" value="Chromosome"/>
</dbReference>
<keyword evidence="6" id="KW-1185">Reference proteome</keyword>
<reference key="1">
    <citation type="submission" date="2009-07" db="EMBL/GenBank/DDBJ databases">
        <authorList>
            <person name="Genoscope - CEA"/>
        </authorList>
    </citation>
    <scope>NUCLEOTIDE SEQUENCE</scope>
    <source>
        <strain evidence="2">3As</strain>
    </source>
</reference>
<dbReference type="EMBL" id="FP475956">
    <property type="protein sequence ID" value="CAZ87331.1"/>
    <property type="molecule type" value="Genomic_DNA"/>
</dbReference>
<dbReference type="KEGG" id="thi:THI_3667"/>
<reference evidence="3" key="3">
    <citation type="submission" date="2010-07" db="EMBL/GenBank/DDBJ databases">
        <authorList>
            <person name="Genoscope - CEA"/>
        </authorList>
    </citation>
    <scope>NUCLEOTIDE SEQUENCE</scope>
    <source>
        <strain evidence="3">3As</strain>
    </source>
</reference>
<accession>D6CNW9</accession>
<feature type="region of interest" description="Disordered" evidence="1">
    <location>
        <begin position="1"/>
        <end position="21"/>
    </location>
</feature>
<sequence length="148" mass="16376">MRCTGQWSERSRPQRLPSHLDDYVPHPPTHPAALAYLLVGKQLLEEPGRQRGRITTESDAVGERSVRDLLDEGAGGEEFARGFVLVLHVDLNFLRTHEPCVVRFKLRSAGVAPAVGGQFMPGILLGAHENLPFISARRTYPLVGRCGR</sequence>
<evidence type="ECO:0000313" key="5">
    <source>
        <dbReference type="Proteomes" id="UP000002372"/>
    </source>
</evidence>
<name>D6CNW9_THIA3</name>
<dbReference type="EMBL" id="CTRI01000007">
    <property type="protein sequence ID" value="CQR30390.1"/>
    <property type="molecule type" value="Genomic_DNA"/>
</dbReference>
<dbReference type="KEGG" id="thi:THI_0596"/>
<gene>
    <name evidence="2" type="ordered locus">THI_0596</name>
    <name evidence="3" type="ordered locus">THI_3667</name>
    <name evidence="4" type="ORF">THICB1_150013</name>
</gene>
<dbReference type="Proteomes" id="UP000078599">
    <property type="component" value="Unassembled WGS sequence"/>
</dbReference>
<evidence type="ECO:0000313" key="3">
    <source>
        <dbReference type="EMBL" id="CAZ90247.1"/>
    </source>
</evidence>